<dbReference type="Gene3D" id="3.90.1150.10">
    <property type="entry name" value="Aspartate Aminotransferase, domain 1"/>
    <property type="match status" value="1"/>
</dbReference>
<evidence type="ECO:0000256" key="4">
    <source>
        <dbReference type="ARBA" id="ARBA00022898"/>
    </source>
</evidence>
<dbReference type="GO" id="GO:1901605">
    <property type="term" value="P:alpha-amino acid metabolic process"/>
    <property type="evidence" value="ECO:0007669"/>
    <property type="project" value="TreeGrafter"/>
</dbReference>
<dbReference type="Proteomes" id="UP000292118">
    <property type="component" value="Chromosome"/>
</dbReference>
<dbReference type="InterPro" id="IPR004839">
    <property type="entry name" value="Aminotransferase_I/II_large"/>
</dbReference>
<evidence type="ECO:0000313" key="6">
    <source>
        <dbReference type="EMBL" id="QAY71598.1"/>
    </source>
</evidence>
<evidence type="ECO:0000256" key="3">
    <source>
        <dbReference type="ARBA" id="ARBA00022679"/>
    </source>
</evidence>
<dbReference type="Gene3D" id="3.40.640.10">
    <property type="entry name" value="Type I PLP-dependent aspartate aminotransferase-like (Major domain)"/>
    <property type="match status" value="1"/>
</dbReference>
<dbReference type="GO" id="GO:0030170">
    <property type="term" value="F:pyridoxal phosphate binding"/>
    <property type="evidence" value="ECO:0007669"/>
    <property type="project" value="InterPro"/>
</dbReference>
<evidence type="ECO:0000256" key="2">
    <source>
        <dbReference type="ARBA" id="ARBA00022576"/>
    </source>
</evidence>
<dbReference type="AlphaFoldDB" id="A0A4P6FLT2"/>
<proteinExistence type="predicted"/>
<evidence type="ECO:0000313" key="7">
    <source>
        <dbReference type="Proteomes" id="UP000292118"/>
    </source>
</evidence>
<dbReference type="KEGG" id="xya:ET471_17465"/>
<organism evidence="6 7">
    <name type="scientific">Xylanimonas protaetiae</name>
    <dbReference type="NCBI Taxonomy" id="2509457"/>
    <lineage>
        <taxon>Bacteria</taxon>
        <taxon>Bacillati</taxon>
        <taxon>Actinomycetota</taxon>
        <taxon>Actinomycetes</taxon>
        <taxon>Micrococcales</taxon>
        <taxon>Promicromonosporaceae</taxon>
        <taxon>Xylanimonas</taxon>
    </lineage>
</organism>
<comment type="cofactor">
    <cofactor evidence="1">
        <name>pyridoxal 5'-phosphate</name>
        <dbReference type="ChEBI" id="CHEBI:597326"/>
    </cofactor>
</comment>
<keyword evidence="4" id="KW-0663">Pyridoxal phosphate</keyword>
<dbReference type="InterPro" id="IPR015421">
    <property type="entry name" value="PyrdxlP-dep_Trfase_major"/>
</dbReference>
<dbReference type="InterPro" id="IPR050859">
    <property type="entry name" value="Class-I_PLP-dep_aminotransf"/>
</dbReference>
<dbReference type="PANTHER" id="PTHR42790:SF19">
    <property type="entry name" value="KYNURENINE_ALPHA-AMINOADIPATE AMINOTRANSFERASE, MITOCHONDRIAL"/>
    <property type="match status" value="1"/>
</dbReference>
<dbReference type="Pfam" id="PF00155">
    <property type="entry name" value="Aminotran_1_2"/>
    <property type="match status" value="1"/>
</dbReference>
<dbReference type="OrthoDB" id="199743at2"/>
<gene>
    <name evidence="6" type="ORF">ET471_17465</name>
</gene>
<dbReference type="InterPro" id="IPR015424">
    <property type="entry name" value="PyrdxlP-dep_Trfase"/>
</dbReference>
<dbReference type="EMBL" id="CP035493">
    <property type="protein sequence ID" value="QAY71598.1"/>
    <property type="molecule type" value="Genomic_DNA"/>
</dbReference>
<sequence length="402" mass="42173">MTADTRVLAGRVRGLAAPTRFGAVLGAPPADSIALTSGSPDVALLPAEQIAAATARVLADPRRAAVALDYSHRPGHAGLRAWLAEREGVSVDRVVLTNGALHALALPLLAVVEPGDVVVVENPVYPLLLGVLQLTGARVEAVPTDADGLDVDALERRLADGLRPRALYVVPDFQNPTGATLSAPRRARLVELAERYGFLVLSDNPYTALRWAGDRPADLDLGSDRVVHANTFSKVFGPGLRLGWAVLPEWVTPGVLDLRARTDQHASSLVQEIVADLVLVDDLYDVVAQRAASEYARRAAALVEGLRAALGTAVSVDLPDGGLFAWVHIGPGADALAARLGDHGVLVSPGSQFVVPGSPAADGAAVAEHLRVSFARHGLDTLAEAVRRFTTAHARAALEVSR</sequence>
<dbReference type="GO" id="GO:0008483">
    <property type="term" value="F:transaminase activity"/>
    <property type="evidence" value="ECO:0007669"/>
    <property type="project" value="UniProtKB-KW"/>
</dbReference>
<name>A0A4P6FLT2_9MICO</name>
<dbReference type="SUPFAM" id="SSF53383">
    <property type="entry name" value="PLP-dependent transferases"/>
    <property type="match status" value="1"/>
</dbReference>
<evidence type="ECO:0000256" key="1">
    <source>
        <dbReference type="ARBA" id="ARBA00001933"/>
    </source>
</evidence>
<keyword evidence="2 6" id="KW-0032">Aminotransferase</keyword>
<dbReference type="PANTHER" id="PTHR42790">
    <property type="entry name" value="AMINOTRANSFERASE"/>
    <property type="match status" value="1"/>
</dbReference>
<keyword evidence="7" id="KW-1185">Reference proteome</keyword>
<protein>
    <submittedName>
        <fullName evidence="6">PLP-dependent aminotransferase family protein</fullName>
    </submittedName>
</protein>
<keyword evidence="3 6" id="KW-0808">Transferase</keyword>
<dbReference type="RefSeq" id="WP_129190441.1">
    <property type="nucleotide sequence ID" value="NZ_CP035493.1"/>
</dbReference>
<reference evidence="6 7" key="1">
    <citation type="submission" date="2019-01" db="EMBL/GenBank/DDBJ databases">
        <title>Genome sequencing of strain FW10M-9.</title>
        <authorList>
            <person name="Heo J."/>
            <person name="Kim S.-J."/>
            <person name="Kim J.-S."/>
            <person name="Hong S.-B."/>
            <person name="Kwon S.-W."/>
        </authorList>
    </citation>
    <scope>NUCLEOTIDE SEQUENCE [LARGE SCALE GENOMIC DNA]</scope>
    <source>
        <strain evidence="6 7">FW10M-9</strain>
    </source>
</reference>
<dbReference type="CDD" id="cd00609">
    <property type="entry name" value="AAT_like"/>
    <property type="match status" value="1"/>
</dbReference>
<dbReference type="InterPro" id="IPR015422">
    <property type="entry name" value="PyrdxlP-dep_Trfase_small"/>
</dbReference>
<feature type="domain" description="Aminotransferase class I/classII large" evidence="5">
    <location>
        <begin position="33"/>
        <end position="389"/>
    </location>
</feature>
<accession>A0A4P6FLT2</accession>
<evidence type="ECO:0000259" key="5">
    <source>
        <dbReference type="Pfam" id="PF00155"/>
    </source>
</evidence>